<dbReference type="AlphaFoldDB" id="A0A6A3B4L4"/>
<feature type="compositionally biased region" description="Polar residues" evidence="1">
    <location>
        <begin position="62"/>
        <end position="75"/>
    </location>
</feature>
<keyword evidence="4" id="KW-1185">Reference proteome</keyword>
<proteinExistence type="predicted"/>
<feature type="compositionally biased region" description="Basic and acidic residues" evidence="1">
    <location>
        <begin position="78"/>
        <end position="93"/>
    </location>
</feature>
<evidence type="ECO:0000256" key="1">
    <source>
        <dbReference type="SAM" id="MobiDB-lite"/>
    </source>
</evidence>
<dbReference type="Proteomes" id="UP000436088">
    <property type="component" value="Unassembled WGS sequence"/>
</dbReference>
<name>A0A6A3B4L4_HIBSY</name>
<protein>
    <submittedName>
        <fullName evidence="3">Pentatricopeptide repeat-containing protein</fullName>
    </submittedName>
</protein>
<reference evidence="3" key="1">
    <citation type="submission" date="2019-09" db="EMBL/GenBank/DDBJ databases">
        <title>Draft genome information of white flower Hibiscus syriacus.</title>
        <authorList>
            <person name="Kim Y.-M."/>
        </authorList>
    </citation>
    <scope>NUCLEOTIDE SEQUENCE [LARGE SCALE GENOMIC DNA]</scope>
    <source>
        <strain evidence="3">YM2019G1</strain>
    </source>
</reference>
<evidence type="ECO:0000313" key="3">
    <source>
        <dbReference type="EMBL" id="KAE8710245.1"/>
    </source>
</evidence>
<organism evidence="3 4">
    <name type="scientific">Hibiscus syriacus</name>
    <name type="common">Rose of Sharon</name>
    <dbReference type="NCBI Taxonomy" id="106335"/>
    <lineage>
        <taxon>Eukaryota</taxon>
        <taxon>Viridiplantae</taxon>
        <taxon>Streptophyta</taxon>
        <taxon>Embryophyta</taxon>
        <taxon>Tracheophyta</taxon>
        <taxon>Spermatophyta</taxon>
        <taxon>Magnoliopsida</taxon>
        <taxon>eudicotyledons</taxon>
        <taxon>Gunneridae</taxon>
        <taxon>Pentapetalae</taxon>
        <taxon>rosids</taxon>
        <taxon>malvids</taxon>
        <taxon>Malvales</taxon>
        <taxon>Malvaceae</taxon>
        <taxon>Malvoideae</taxon>
        <taxon>Hibiscus</taxon>
    </lineage>
</organism>
<gene>
    <name evidence="3" type="ORF">F3Y22_tig00110325pilonHSYRG00074</name>
</gene>
<sequence>MRLDDAVLDELVREYCVYRGIVESGMKTLSEPVKGNPLEFGWCSSPESSVDVDHRGAKRSNSETSASTNLSNMQGTDVKLRFASEPTNNHEDYSPSGSHHSENSSLLRNRSHGAGERSKLENTNVEEKYEIVLRMKELASRGMAAEVVEEINALDPNFFEQNPVLLFQLKQVHYFWPLDDTAQKEFEKMWCQVINQAGGEFTSSSVPVMFGM</sequence>
<evidence type="ECO:0000313" key="4">
    <source>
        <dbReference type="Proteomes" id="UP000436088"/>
    </source>
</evidence>
<evidence type="ECO:0000259" key="2">
    <source>
        <dbReference type="PROSITE" id="PS50897"/>
    </source>
</evidence>
<feature type="domain" description="CTLH" evidence="2">
    <location>
        <begin position="128"/>
        <end position="185"/>
    </location>
</feature>
<dbReference type="PROSITE" id="PS50897">
    <property type="entry name" value="CTLH"/>
    <property type="match status" value="1"/>
</dbReference>
<dbReference type="EMBL" id="VEPZ02000932">
    <property type="protein sequence ID" value="KAE8710245.1"/>
    <property type="molecule type" value="Genomic_DNA"/>
</dbReference>
<dbReference type="InterPro" id="IPR006595">
    <property type="entry name" value="CTLH_C"/>
</dbReference>
<accession>A0A6A3B4L4</accession>
<comment type="caution">
    <text evidence="3">The sequence shown here is derived from an EMBL/GenBank/DDBJ whole genome shotgun (WGS) entry which is preliminary data.</text>
</comment>
<feature type="region of interest" description="Disordered" evidence="1">
    <location>
        <begin position="45"/>
        <end position="121"/>
    </location>
</feature>